<reference evidence="3" key="1">
    <citation type="submission" date="2021-05" db="EMBL/GenBank/DDBJ databases">
        <title>Complete genome sequence of the cellulolytic planctomycete Telmatocola sphagniphila SP2T and characterization of the first cellulase from planctomycetes.</title>
        <authorList>
            <person name="Rakitin A.L."/>
            <person name="Beletsky A.V."/>
            <person name="Naumoff D.G."/>
            <person name="Kulichevskaya I.S."/>
            <person name="Mardanov A.V."/>
            <person name="Ravin N.V."/>
            <person name="Dedysh S.N."/>
        </authorList>
    </citation>
    <scope>NUCLEOTIDE SEQUENCE</scope>
    <source>
        <strain evidence="3">SP2T</strain>
    </source>
</reference>
<sequence length="347" mass="37810">MSRTFFAITDMSHEPATAEEAIAPIEPIKLPLPAKRVPPKAVVTPAPKPMPKPKPEVVPPVDPDDMIIDDGSVPFIEVGGPRPASSIPIVRKIVAPQPQPSPSVVAEPAAKTYEYSHKPVKLLNVSFQPMPDPKLYSPGGTPIASDLVTFHQPAHPVSMQYRQLQNQIASQLPKVDRAMILLTSVRGGSGASTAALNIAISRTYEHKGRVLLLDANPGQPTLASRIGCADQPGLSEILISETPLGLSIQPTEMPNLHLLAWGRSEKHLTDAHWAKLPTIVSRLMQRFEWIIVDGPHRLESLKRWIALSDGIYMVVRQDEWDSPHVDQAHDAIRNSGGKLRGCLMTAA</sequence>
<evidence type="ECO:0000313" key="3">
    <source>
        <dbReference type="EMBL" id="QVL31050.1"/>
    </source>
</evidence>
<dbReference type="GO" id="GO:0051782">
    <property type="term" value="P:negative regulation of cell division"/>
    <property type="evidence" value="ECO:0007669"/>
    <property type="project" value="TreeGrafter"/>
</dbReference>
<evidence type="ECO:0000313" key="4">
    <source>
        <dbReference type="Proteomes" id="UP000676194"/>
    </source>
</evidence>
<dbReference type="RefSeq" id="WP_213494931.1">
    <property type="nucleotide sequence ID" value="NZ_CP074694.1"/>
</dbReference>
<evidence type="ECO:0000256" key="1">
    <source>
        <dbReference type="ARBA" id="ARBA00022741"/>
    </source>
</evidence>
<dbReference type="InterPro" id="IPR027417">
    <property type="entry name" value="P-loop_NTPase"/>
</dbReference>
<dbReference type="Gene3D" id="3.40.50.300">
    <property type="entry name" value="P-loop containing nucleotide triphosphate hydrolases"/>
    <property type="match status" value="1"/>
</dbReference>
<dbReference type="SUPFAM" id="SSF52540">
    <property type="entry name" value="P-loop containing nucleoside triphosphate hydrolases"/>
    <property type="match status" value="1"/>
</dbReference>
<dbReference type="PANTHER" id="PTHR43384">
    <property type="entry name" value="SEPTUM SITE-DETERMINING PROTEIN MIND HOMOLOG, CHLOROPLASTIC-RELATED"/>
    <property type="match status" value="1"/>
</dbReference>
<protein>
    <submittedName>
        <fullName evidence="3">Uncharacterized protein</fullName>
    </submittedName>
</protein>
<dbReference type="GO" id="GO:0005524">
    <property type="term" value="F:ATP binding"/>
    <property type="evidence" value="ECO:0007669"/>
    <property type="project" value="UniProtKB-KW"/>
</dbReference>
<dbReference type="InterPro" id="IPR017746">
    <property type="entry name" value="Cellulose_synthase_operon_BcsQ"/>
</dbReference>
<keyword evidence="1" id="KW-0547">Nucleotide-binding</keyword>
<dbReference type="EMBL" id="CP074694">
    <property type="protein sequence ID" value="QVL31050.1"/>
    <property type="molecule type" value="Genomic_DNA"/>
</dbReference>
<dbReference type="GO" id="GO:0009898">
    <property type="term" value="C:cytoplasmic side of plasma membrane"/>
    <property type="evidence" value="ECO:0007669"/>
    <property type="project" value="TreeGrafter"/>
</dbReference>
<organism evidence="3 4">
    <name type="scientific">Telmatocola sphagniphila</name>
    <dbReference type="NCBI Taxonomy" id="1123043"/>
    <lineage>
        <taxon>Bacteria</taxon>
        <taxon>Pseudomonadati</taxon>
        <taxon>Planctomycetota</taxon>
        <taxon>Planctomycetia</taxon>
        <taxon>Gemmatales</taxon>
        <taxon>Gemmataceae</taxon>
    </lineage>
</organism>
<proteinExistence type="predicted"/>
<keyword evidence="2" id="KW-0067">ATP-binding</keyword>
<name>A0A8E6B2R1_9BACT</name>
<gene>
    <name evidence="3" type="ORF">KIH39_19690</name>
</gene>
<dbReference type="KEGG" id="tsph:KIH39_19690"/>
<dbReference type="AlphaFoldDB" id="A0A8E6B2R1"/>
<accession>A0A8E6B2R1</accession>
<dbReference type="Proteomes" id="UP000676194">
    <property type="component" value="Chromosome"/>
</dbReference>
<dbReference type="GO" id="GO:0016887">
    <property type="term" value="F:ATP hydrolysis activity"/>
    <property type="evidence" value="ECO:0007669"/>
    <property type="project" value="TreeGrafter"/>
</dbReference>
<dbReference type="PANTHER" id="PTHR43384:SF6">
    <property type="entry name" value="SEPTUM SITE-DETERMINING PROTEIN MIND HOMOLOG, CHLOROPLASTIC"/>
    <property type="match status" value="1"/>
</dbReference>
<dbReference type="GO" id="GO:0005829">
    <property type="term" value="C:cytosol"/>
    <property type="evidence" value="ECO:0007669"/>
    <property type="project" value="TreeGrafter"/>
</dbReference>
<keyword evidence="4" id="KW-1185">Reference proteome</keyword>
<dbReference type="Pfam" id="PF06564">
    <property type="entry name" value="CBP_BcsQ"/>
    <property type="match status" value="1"/>
</dbReference>
<evidence type="ECO:0000256" key="2">
    <source>
        <dbReference type="ARBA" id="ARBA00022840"/>
    </source>
</evidence>
<dbReference type="InterPro" id="IPR050625">
    <property type="entry name" value="ParA/MinD_ATPase"/>
</dbReference>